<protein>
    <recommendedName>
        <fullName evidence="4">Green heme protein</fullName>
    </recommendedName>
</protein>
<evidence type="ECO:0008006" key="4">
    <source>
        <dbReference type="Google" id="ProtNLM"/>
    </source>
</evidence>
<dbReference type="GO" id="GO:0020037">
    <property type="term" value="F:heme binding"/>
    <property type="evidence" value="ECO:0007669"/>
    <property type="project" value="InterPro"/>
</dbReference>
<organism evidence="2 3">
    <name type="scientific">Solemya velesiana gill symbiont</name>
    <dbReference type="NCBI Taxonomy" id="1918948"/>
    <lineage>
        <taxon>Bacteria</taxon>
        <taxon>Pseudomonadati</taxon>
        <taxon>Pseudomonadota</taxon>
        <taxon>Gammaproteobacteria</taxon>
        <taxon>sulfur-oxidizing symbionts</taxon>
    </lineage>
</organism>
<dbReference type="EMBL" id="MPRJ01000080">
    <property type="protein sequence ID" value="OOZ35729.1"/>
    <property type="molecule type" value="Genomic_DNA"/>
</dbReference>
<dbReference type="RefSeq" id="WP_078487971.1">
    <property type="nucleotide sequence ID" value="NZ_MPRJ01000080.1"/>
</dbReference>
<proteinExistence type="predicted"/>
<keyword evidence="1" id="KW-0732">Signal</keyword>
<evidence type="ECO:0000256" key="1">
    <source>
        <dbReference type="SAM" id="SignalP"/>
    </source>
</evidence>
<dbReference type="GO" id="GO:0009055">
    <property type="term" value="F:electron transfer activity"/>
    <property type="evidence" value="ECO:0007669"/>
    <property type="project" value="InterPro"/>
</dbReference>
<keyword evidence="3" id="KW-1185">Reference proteome</keyword>
<evidence type="ECO:0000313" key="2">
    <source>
        <dbReference type="EMBL" id="OOZ35729.1"/>
    </source>
</evidence>
<dbReference type="Gene3D" id="1.10.760.10">
    <property type="entry name" value="Cytochrome c-like domain"/>
    <property type="match status" value="1"/>
</dbReference>
<accession>A0A1T2KS81</accession>
<name>A0A1T2KS81_9GAMM</name>
<dbReference type="AlphaFoldDB" id="A0A1T2KS81"/>
<dbReference type="Proteomes" id="UP000190896">
    <property type="component" value="Unassembled WGS sequence"/>
</dbReference>
<feature type="chain" id="PRO_5012097362" description="Green heme protein" evidence="1">
    <location>
        <begin position="21"/>
        <end position="94"/>
    </location>
</feature>
<reference evidence="2 3" key="1">
    <citation type="submission" date="2016-11" db="EMBL/GenBank/DDBJ databases">
        <title>Mixed transmission modes and dynamic genome evolution in an obligate animal-bacterial symbiosis.</title>
        <authorList>
            <person name="Russell S.L."/>
            <person name="Corbett-Detig R.B."/>
            <person name="Cavanaugh C.M."/>
        </authorList>
    </citation>
    <scope>NUCLEOTIDE SEQUENCE [LARGE SCALE GENOMIC DNA]</scope>
    <source>
        <strain evidence="2">Se-Cadez</strain>
    </source>
</reference>
<evidence type="ECO:0000313" key="3">
    <source>
        <dbReference type="Proteomes" id="UP000190896"/>
    </source>
</evidence>
<dbReference type="InterPro" id="IPR036909">
    <property type="entry name" value="Cyt_c-like_dom_sf"/>
</dbReference>
<feature type="signal peptide" evidence="1">
    <location>
        <begin position="1"/>
        <end position="20"/>
    </location>
</feature>
<dbReference type="OrthoDB" id="9796294at2"/>
<dbReference type="SUPFAM" id="SSF46626">
    <property type="entry name" value="Cytochrome c"/>
    <property type="match status" value="1"/>
</dbReference>
<gene>
    <name evidence="2" type="ORF">BOW51_10540</name>
</gene>
<comment type="caution">
    <text evidence="2">The sequence shown here is derived from an EMBL/GenBank/DDBJ whole genome shotgun (WGS) entry which is preliminary data.</text>
</comment>
<sequence>MRALVITGILLAAVTSSVQAETPDADTGKELVNENCYSCHGNDVYTRGNRMVQSRVGLSKQVRRCKLSLGLQWFDEDVENAAEYLNLKFYHFNK</sequence>